<sequence>MSEDEERDRPGGSGATPFTPRSALVRTPPALGALRDNEGENMALTPTVPPRPPPPRPATTSFKRPLTSPEERGRPLDKVRLCRPSTPAPSRPSAPAAVAPEEEGGQDDQDEEAGAGDSLSGTKTELIERVHRDLGKVMAAVTAPPSKLNKEATNQIQRRVQDALAVVAALALRLSEREVELGEAHLRAARLEKELVEAKMAVTGGGGSWGPTGPSTVSYASSLKISKKAAPVPIPAAQGPVLAFYPAPEHAESFKSAEDTKAELKKTIRPQEIQLQVER</sequence>
<gene>
    <name evidence="2" type="primary">jg1991</name>
    <name evidence="2" type="ORF">PAEG_LOCUS4677</name>
</gene>
<evidence type="ECO:0000313" key="3">
    <source>
        <dbReference type="Proteomes" id="UP000838756"/>
    </source>
</evidence>
<proteinExistence type="predicted"/>
<feature type="region of interest" description="Disordered" evidence="1">
    <location>
        <begin position="1"/>
        <end position="125"/>
    </location>
</feature>
<evidence type="ECO:0000256" key="1">
    <source>
        <dbReference type="SAM" id="MobiDB-lite"/>
    </source>
</evidence>
<protein>
    <submittedName>
        <fullName evidence="2">Jg1991 protein</fullName>
    </submittedName>
</protein>
<keyword evidence="3" id="KW-1185">Reference proteome</keyword>
<reference evidence="2" key="1">
    <citation type="submission" date="2022-03" db="EMBL/GenBank/DDBJ databases">
        <authorList>
            <person name="Lindestad O."/>
        </authorList>
    </citation>
    <scope>NUCLEOTIDE SEQUENCE</scope>
</reference>
<accession>A0A8S4QNF1</accession>
<evidence type="ECO:0000313" key="2">
    <source>
        <dbReference type="EMBL" id="CAH2216711.1"/>
    </source>
</evidence>
<dbReference type="AlphaFoldDB" id="A0A8S4QNF1"/>
<feature type="non-terminal residue" evidence="2">
    <location>
        <position position="279"/>
    </location>
</feature>
<feature type="compositionally biased region" description="Basic and acidic residues" evidence="1">
    <location>
        <begin position="69"/>
        <end position="80"/>
    </location>
</feature>
<name>A0A8S4QNF1_9NEOP</name>
<comment type="caution">
    <text evidence="2">The sequence shown here is derived from an EMBL/GenBank/DDBJ whole genome shotgun (WGS) entry which is preliminary data.</text>
</comment>
<organism evidence="2 3">
    <name type="scientific">Pararge aegeria aegeria</name>
    <dbReference type="NCBI Taxonomy" id="348720"/>
    <lineage>
        <taxon>Eukaryota</taxon>
        <taxon>Metazoa</taxon>
        <taxon>Ecdysozoa</taxon>
        <taxon>Arthropoda</taxon>
        <taxon>Hexapoda</taxon>
        <taxon>Insecta</taxon>
        <taxon>Pterygota</taxon>
        <taxon>Neoptera</taxon>
        <taxon>Endopterygota</taxon>
        <taxon>Lepidoptera</taxon>
        <taxon>Glossata</taxon>
        <taxon>Ditrysia</taxon>
        <taxon>Papilionoidea</taxon>
        <taxon>Nymphalidae</taxon>
        <taxon>Satyrinae</taxon>
        <taxon>Satyrini</taxon>
        <taxon>Parargina</taxon>
        <taxon>Pararge</taxon>
    </lineage>
</organism>
<feature type="compositionally biased region" description="Acidic residues" evidence="1">
    <location>
        <begin position="100"/>
        <end position="114"/>
    </location>
</feature>
<dbReference type="Proteomes" id="UP000838756">
    <property type="component" value="Unassembled WGS sequence"/>
</dbReference>
<dbReference type="EMBL" id="CAKXAJ010016482">
    <property type="protein sequence ID" value="CAH2216711.1"/>
    <property type="molecule type" value="Genomic_DNA"/>
</dbReference>
<feature type="compositionally biased region" description="Pro residues" evidence="1">
    <location>
        <begin position="47"/>
        <end position="57"/>
    </location>
</feature>
<dbReference type="OrthoDB" id="10026072at2759"/>